<gene>
    <name evidence="2" type="ORF">IM697_34185</name>
</gene>
<reference evidence="2 3" key="1">
    <citation type="submission" date="2020-10" db="EMBL/GenBank/DDBJ databases">
        <title>Streptomyces ferrugineus complate genome analysis.</title>
        <authorList>
            <person name="Anwar N."/>
        </authorList>
    </citation>
    <scope>NUCLEOTIDE SEQUENCE [LARGE SCALE GENOMIC DNA]</scope>
    <source>
        <strain evidence="2 3">CCTCC AA2014009</strain>
    </source>
</reference>
<keyword evidence="3" id="KW-1185">Reference proteome</keyword>
<dbReference type="AlphaFoldDB" id="A0A7M2SI18"/>
<dbReference type="RefSeq" id="WP_194039955.1">
    <property type="nucleotide sequence ID" value="NZ_CP063373.1"/>
</dbReference>
<evidence type="ECO:0000256" key="1">
    <source>
        <dbReference type="SAM" id="MobiDB-lite"/>
    </source>
</evidence>
<organism evidence="2 3">
    <name type="scientific">Streptomyces ferrugineus</name>
    <dbReference type="NCBI Taxonomy" id="1413221"/>
    <lineage>
        <taxon>Bacteria</taxon>
        <taxon>Bacillati</taxon>
        <taxon>Actinomycetota</taxon>
        <taxon>Actinomycetes</taxon>
        <taxon>Kitasatosporales</taxon>
        <taxon>Streptomycetaceae</taxon>
        <taxon>Streptomyces</taxon>
    </lineage>
</organism>
<evidence type="ECO:0000313" key="3">
    <source>
        <dbReference type="Proteomes" id="UP000594205"/>
    </source>
</evidence>
<proteinExistence type="predicted"/>
<evidence type="ECO:0000313" key="2">
    <source>
        <dbReference type="EMBL" id="QOV35093.1"/>
    </source>
</evidence>
<protein>
    <recommendedName>
        <fullName evidence="4">Gliding motility protein</fullName>
    </recommendedName>
</protein>
<evidence type="ECO:0008006" key="4">
    <source>
        <dbReference type="Google" id="ProtNLM"/>
    </source>
</evidence>
<dbReference type="EMBL" id="CP063373">
    <property type="protein sequence ID" value="QOV35093.1"/>
    <property type="molecule type" value="Genomic_DNA"/>
</dbReference>
<dbReference type="Proteomes" id="UP000594205">
    <property type="component" value="Chromosome"/>
</dbReference>
<accession>A0A7M2SI18</accession>
<dbReference type="KEGG" id="sfeu:IM697_34185"/>
<feature type="region of interest" description="Disordered" evidence="1">
    <location>
        <begin position="1"/>
        <end position="89"/>
    </location>
</feature>
<name>A0A7M2SI18_9ACTN</name>
<feature type="compositionally biased region" description="Low complexity" evidence="1">
    <location>
        <begin position="72"/>
        <end position="89"/>
    </location>
</feature>
<sequence>MGVFARIFRRSKAAEEASTAEAQADTPTAEPAAEETAEAEASVEVNAEDADRSAPAESVEGESDDGVEIPKQQSADAAADSEAGEGART</sequence>
<feature type="compositionally biased region" description="Low complexity" evidence="1">
    <location>
        <begin position="16"/>
        <end position="31"/>
    </location>
</feature>